<protein>
    <submittedName>
        <fullName evidence="9">DUF4011 domain-containing protein</fullName>
    </submittedName>
</protein>
<dbReference type="InterPro" id="IPR011335">
    <property type="entry name" value="Restrct_endonuc-II-like"/>
</dbReference>
<evidence type="ECO:0000256" key="5">
    <source>
        <dbReference type="ARBA" id="ARBA00022840"/>
    </source>
</evidence>
<sequence length="1984" mass="217888">MDATIAVVDLQAAPQIDVTFVPKLNLADCQHGSPVLRELAVRSNTDLGDLALTVVAEPPFLHSKTWRIDAMSAGDTCRPHNLDLLLDAGLLGRLTEARPATVRFALHQRDNPAQVLASRELTVELLPQNQWGGLASSPEMIAAFVQPNDAAVERVLKRAAEILRQAGQSGAINGYQAGATGAWTLAQAIWVALGGLGLDYAQPPASFEHRGQKIRNPSRVVEAGLATCLDATLLYCAALEQAGLSGLVVFIEGHALAGVWLQNETFGHAVVDDVMALRKRVRLGELILLDPVLLTQRPVPSFRQASDSGEAAIAEVREQAFELAVDIRRARLQGIKPLDSHQVQLALAPSVAAGTVEPLFEPAPDLPSYSLHPTPNRPEDRLTRWQRKLLDLSLRNNLLSFRAGKKSLPLDAPDPGRLEDLLAGGQSLKLLSRPVAMTVVDPAVESRDRETLRHALALDALARKEVFVALDSEALEARLVELYRSARTGLQENGANTLYLALGFLAWTQDARSEKRHKAPLILVPVTLERKSVRSGFALRLHDEEPRFNPTLIEMLRQDFRLQLGIDDSELPKDEQGLDVAGIWRRVAAAVRDIKGWEVVEEVVLSTFSFAKYLMWKDLTGRTEQLKQNAVVRHLIESPREPYPSEIAFPDPRRLDEELPPERDFCLLPADSSQLRAVVAAARGKDFVLIGPPGTGKSQTIANLIAQCLAEGKRVLFVSEKMAALDVVYRRLRDVGLGDCCLELHSNKARKTEVLAQLKRAWDAAASHDPAQWRREAERLGRLRAELNHYVEHLHRRLPNGLSVYQAIGQVVAGSAMAELPLRWSDPLLHDDVALAGLRELAQRLGVAAQSLDADRPGASCFAAMPRRGWSHAWQTELAQLLRQLVSAAEASETAAHTLREVLELPQIEGNGRTRKALGLLARALPQPAGRDWRFAVRPHAGEVAQGLQRCLTQLVRYRELRSQLSMPWRAETLQTLRDGLQRLGRFRALQASLVPAWSKAMLDELRHGLMLLQRAAGLTAKLSLPYPLSELDFSSLQHEWQAVQGAPWPINWFRRRALVQRLQTLAGSQAQPDLSGDMACLTELAAVRAELAKLDGLTARTGRIWAGQNTRLDLLQAVLSLQDAVQAARDGLPWREDGWESIAAGEVGSGMAESLSQLRELRRLDAGLAELTLLGADTDGVWAGHATQLDIAMAALRWQTALASVLSGRPWQDQGLGPVEAGRCGERAATDLALLREMAELASMLALMPHSPGLWEGLDTEVAVVEAALNFQKAVATALPHLAPMLAEQSRVLDRLEQLYGEETAGLAAAIQAGQAYLTGLRSLQQTLPQLCQEAGFIAQEQAALAEATPVELAERGRRLLQHLGKLAAWCAWNEVREEASAQGLAPLVAALEDGTVAAAAAEQAFEVNYCRWWLTATIDADPTLRGFVASTHEQRIRDFRELDARLARLTRDWVRARLHAGLPAQDAVTRQSEWGRLRYEMQKKTRHMPLRELMSQTGTAVTTLTPCLLMSPLSVAQYLSAGTATFDLVVFDEASQIPVWDAIGAIARARQVVMVGDPKQLPPTSFFDRAEVEDEDSEIEADLESILDECLGANLPTIDLSWHYRSRHESLIAFSNHRYYQGGLVTFPSPVTEDKAVSFHRIEGLYDKGGSRTNLIEARALVADLVGKLKSPDFAGSAMSIGVVTFNGEQQRLIEDLLDEERRRDPALESYFSDSLLEPVFVKNLESVQGDERDIVYFSLTYGPTASGTVSMNFGPMNKQGGERRLNVAITRARHALKVFSSLGPEQLDLSRTQAAGVRDLKHFMEFAERGSRALGEAVHGSVGSYDSPFEQQVALALMARGWQVHPQVGVSSFRIDLGIVDPDAPGRYLAGVECDGATYHRSATARDRDKLREQVLNGLGWTLVRVWSTDWWLDPQACADKIAARLEALLAQRRVNQSEAPAHIELAKPASEAIKVTLPLGEPVVYGREGGSVNAGTAERK</sequence>
<reference evidence="10" key="1">
    <citation type="journal article" date="2019" name="Int. J. Syst. Evol. Microbiol.">
        <title>The Global Catalogue of Microorganisms (GCM) 10K type strain sequencing project: providing services to taxonomists for standard genome sequencing and annotation.</title>
        <authorList>
            <consortium name="The Broad Institute Genomics Platform"/>
            <consortium name="The Broad Institute Genome Sequencing Center for Infectious Disease"/>
            <person name="Wu L."/>
            <person name="Ma J."/>
        </authorList>
    </citation>
    <scope>NUCLEOTIDE SEQUENCE [LARGE SCALE GENOMIC DNA]</scope>
    <source>
        <strain evidence="10">LMG 29894</strain>
    </source>
</reference>
<proteinExistence type="inferred from homology"/>
<dbReference type="InterPro" id="IPR049468">
    <property type="entry name" value="Restrct_endonuc-II-like_dom"/>
</dbReference>
<evidence type="ECO:0000259" key="7">
    <source>
        <dbReference type="Pfam" id="PF13087"/>
    </source>
</evidence>
<dbReference type="InterPro" id="IPR047187">
    <property type="entry name" value="SF1_C_Upf1"/>
</dbReference>
<dbReference type="InterPro" id="IPR027417">
    <property type="entry name" value="P-loop_NTPase"/>
</dbReference>
<evidence type="ECO:0000313" key="9">
    <source>
        <dbReference type="EMBL" id="MFC4159014.1"/>
    </source>
</evidence>
<dbReference type="CDD" id="cd18808">
    <property type="entry name" value="SF1_C_Upf1"/>
    <property type="match status" value="1"/>
</dbReference>
<evidence type="ECO:0000256" key="4">
    <source>
        <dbReference type="ARBA" id="ARBA00022806"/>
    </source>
</evidence>
<evidence type="ECO:0000259" key="8">
    <source>
        <dbReference type="Pfam" id="PF18741"/>
    </source>
</evidence>
<evidence type="ECO:0000313" key="10">
    <source>
        <dbReference type="Proteomes" id="UP001595791"/>
    </source>
</evidence>
<dbReference type="Pfam" id="PF13195">
    <property type="entry name" value="DUF4011"/>
    <property type="match status" value="1"/>
</dbReference>
<keyword evidence="5" id="KW-0067">ATP-binding</keyword>
<dbReference type="InterPro" id="IPR050534">
    <property type="entry name" value="Coronavir_polyprotein_1ab"/>
</dbReference>
<dbReference type="InterPro" id="IPR041677">
    <property type="entry name" value="DNA2/NAM7_AAA_11"/>
</dbReference>
<feature type="domain" description="DNA2/NAM7 helicase helicase" evidence="6">
    <location>
        <begin position="1521"/>
        <end position="1567"/>
    </location>
</feature>
<evidence type="ECO:0000256" key="1">
    <source>
        <dbReference type="ARBA" id="ARBA00007913"/>
    </source>
</evidence>
<dbReference type="Proteomes" id="UP001595791">
    <property type="component" value="Unassembled WGS sequence"/>
</dbReference>
<dbReference type="Pfam" id="PF13086">
    <property type="entry name" value="AAA_11"/>
    <property type="match status" value="2"/>
</dbReference>
<organism evidence="9 10">
    <name type="scientific">Chitinimonas lacunae</name>
    <dbReference type="NCBI Taxonomy" id="1963018"/>
    <lineage>
        <taxon>Bacteria</taxon>
        <taxon>Pseudomonadati</taxon>
        <taxon>Pseudomonadota</taxon>
        <taxon>Betaproteobacteria</taxon>
        <taxon>Neisseriales</taxon>
        <taxon>Chitinibacteraceae</taxon>
        <taxon>Chitinimonas</taxon>
    </lineage>
</organism>
<evidence type="ECO:0000256" key="3">
    <source>
        <dbReference type="ARBA" id="ARBA00022801"/>
    </source>
</evidence>
<dbReference type="Gene3D" id="3.40.960.10">
    <property type="entry name" value="VSR Endonuclease"/>
    <property type="match status" value="1"/>
</dbReference>
<keyword evidence="3" id="KW-0378">Hydrolase</keyword>
<feature type="domain" description="Restriction endonuclease type II-like" evidence="8">
    <location>
        <begin position="1832"/>
        <end position="1929"/>
    </location>
</feature>
<evidence type="ECO:0000259" key="6">
    <source>
        <dbReference type="Pfam" id="PF13086"/>
    </source>
</evidence>
<evidence type="ECO:0000256" key="2">
    <source>
        <dbReference type="ARBA" id="ARBA00022741"/>
    </source>
</evidence>
<dbReference type="Pfam" id="PF18741">
    <property type="entry name" value="MTES_1575"/>
    <property type="match status" value="1"/>
</dbReference>
<gene>
    <name evidence="9" type="ORF">ACFOW7_06545</name>
</gene>
<feature type="domain" description="DNA2/NAM7 helicase helicase" evidence="6">
    <location>
        <begin position="671"/>
        <end position="734"/>
    </location>
</feature>
<dbReference type="PANTHER" id="PTHR43788">
    <property type="entry name" value="DNA2/NAM7 HELICASE FAMILY MEMBER"/>
    <property type="match status" value="1"/>
</dbReference>
<keyword evidence="10" id="KW-1185">Reference proteome</keyword>
<accession>A0ABV8MNW3</accession>
<keyword evidence="2" id="KW-0547">Nucleotide-binding</keyword>
<keyword evidence="4" id="KW-0347">Helicase</keyword>
<dbReference type="InterPro" id="IPR041679">
    <property type="entry name" value="DNA2/NAM7-like_C"/>
</dbReference>
<dbReference type="RefSeq" id="WP_378162304.1">
    <property type="nucleotide sequence ID" value="NZ_JBHSBU010000001.1"/>
</dbReference>
<dbReference type="PANTHER" id="PTHR43788:SF8">
    <property type="entry name" value="DNA-BINDING PROTEIN SMUBP-2"/>
    <property type="match status" value="1"/>
</dbReference>
<dbReference type="EMBL" id="JBHSBU010000001">
    <property type="protein sequence ID" value="MFC4159014.1"/>
    <property type="molecule type" value="Genomic_DNA"/>
</dbReference>
<dbReference type="SUPFAM" id="SSF52540">
    <property type="entry name" value="P-loop containing nucleoside triphosphate hydrolases"/>
    <property type="match status" value="2"/>
</dbReference>
<dbReference type="SUPFAM" id="SSF52980">
    <property type="entry name" value="Restriction endonuclease-like"/>
    <property type="match status" value="1"/>
</dbReference>
<comment type="similarity">
    <text evidence="1">Belongs to the DNA2/NAM7 helicase family.</text>
</comment>
<feature type="domain" description="DNA2/NAM7 helicase-like C-terminal" evidence="7">
    <location>
        <begin position="1592"/>
        <end position="1782"/>
    </location>
</feature>
<comment type="caution">
    <text evidence="9">The sequence shown here is derived from an EMBL/GenBank/DDBJ whole genome shotgun (WGS) entry which is preliminary data.</text>
</comment>
<dbReference type="Gene3D" id="3.40.50.300">
    <property type="entry name" value="P-loop containing nucleotide triphosphate hydrolases"/>
    <property type="match status" value="3"/>
</dbReference>
<dbReference type="Pfam" id="PF13087">
    <property type="entry name" value="AAA_12"/>
    <property type="match status" value="1"/>
</dbReference>
<name>A0ABV8MNW3_9NEIS</name>
<dbReference type="InterPro" id="IPR025103">
    <property type="entry name" value="DUF4011"/>
</dbReference>